<evidence type="ECO:0000313" key="2">
    <source>
        <dbReference type="EMBL" id="OZS73210.1"/>
    </source>
</evidence>
<keyword evidence="1" id="KW-0175">Coiled coil</keyword>
<gene>
    <name evidence="2" type="ORF">CHI95_17620</name>
</gene>
<proteinExistence type="predicted"/>
<feature type="coiled-coil region" evidence="1">
    <location>
        <begin position="19"/>
        <end position="50"/>
    </location>
</feature>
<sequence length="314" mass="36262">MALTDKSRINYEINLRVLSNKLKESAEIMQESIMNARKELEEDRVRLNNDIDISIRGGWGNDKDKTDSFKYIDSLNDYLNIRASEYKDNIKVSELMNEYIESPDKRTAILEQIRPLAEKVSQLDEVPILSRKNYPSMNSAIWYDLKANISGPKLNNDFKYEVEYIFNLMNAEIDNDNGYISNNVYNYMEDVKYIREGIPRIEKSILEYEADYVSDKESFPSTEYYNEFISSLKDKVKEDKRIVSIINETIKEYAIKNPNGTLHLSGNSGFSPVDILGEWTVSFIDNHFISIGSPNEVNIINLTPPVMPMIPNAN</sequence>
<evidence type="ECO:0000256" key="1">
    <source>
        <dbReference type="SAM" id="Coils"/>
    </source>
</evidence>
<dbReference type="AlphaFoldDB" id="A0A264VPD9"/>
<reference evidence="2 3" key="1">
    <citation type="submission" date="2017-07" db="EMBL/GenBank/DDBJ databases">
        <title>blaIMP-27 on transferable plasmids in Proteus mirabilis and Providencia rettgeri.</title>
        <authorList>
            <person name="Potter R."/>
        </authorList>
    </citation>
    <scope>NUCLEOTIDE SEQUENCE [LARGE SCALE GENOMIC DNA]</scope>
    <source>
        <strain evidence="2 3">PR1</strain>
    </source>
</reference>
<dbReference type="RefSeq" id="WP_094962403.1">
    <property type="nucleotide sequence ID" value="NZ_NOWC01000024.1"/>
</dbReference>
<protein>
    <submittedName>
        <fullName evidence="2">Uncharacterized protein</fullName>
    </submittedName>
</protein>
<dbReference type="EMBL" id="NOWC01000024">
    <property type="protein sequence ID" value="OZS73210.1"/>
    <property type="molecule type" value="Genomic_DNA"/>
</dbReference>
<organism evidence="2 3">
    <name type="scientific">Providencia rettgeri</name>
    <dbReference type="NCBI Taxonomy" id="587"/>
    <lineage>
        <taxon>Bacteria</taxon>
        <taxon>Pseudomonadati</taxon>
        <taxon>Pseudomonadota</taxon>
        <taxon>Gammaproteobacteria</taxon>
        <taxon>Enterobacterales</taxon>
        <taxon>Morganellaceae</taxon>
        <taxon>Providencia</taxon>
    </lineage>
</organism>
<evidence type="ECO:0000313" key="3">
    <source>
        <dbReference type="Proteomes" id="UP000216001"/>
    </source>
</evidence>
<dbReference type="Proteomes" id="UP000216001">
    <property type="component" value="Unassembled WGS sequence"/>
</dbReference>
<comment type="caution">
    <text evidence="2">The sequence shown here is derived from an EMBL/GenBank/DDBJ whole genome shotgun (WGS) entry which is preliminary data.</text>
</comment>
<name>A0A264VPD9_PRORE</name>
<accession>A0A264VPD9</accession>